<dbReference type="EMBL" id="AP022591">
    <property type="protein sequence ID" value="BBY45141.1"/>
    <property type="molecule type" value="Genomic_DNA"/>
</dbReference>
<dbReference type="KEGG" id="mcee:MCEL_34360"/>
<dbReference type="Proteomes" id="UP000466431">
    <property type="component" value="Chromosome"/>
</dbReference>
<gene>
    <name evidence="3" type="ORF">MCEL_34360</name>
</gene>
<evidence type="ECO:0000256" key="1">
    <source>
        <dbReference type="SAM" id="MobiDB-lite"/>
    </source>
</evidence>
<keyword evidence="3" id="KW-0378">Hydrolase</keyword>
<dbReference type="InterPro" id="IPR010427">
    <property type="entry name" value="DUF1023"/>
</dbReference>
<dbReference type="Pfam" id="PF06259">
    <property type="entry name" value="Abhydrolase_8"/>
    <property type="match status" value="1"/>
</dbReference>
<protein>
    <submittedName>
        <fullName evidence="3">Alpha/beta hydrolase</fullName>
    </submittedName>
</protein>
<evidence type="ECO:0000313" key="3">
    <source>
        <dbReference type="EMBL" id="BBY45141.1"/>
    </source>
</evidence>
<dbReference type="STRING" id="1249101.BST21_04795"/>
<dbReference type="OrthoDB" id="5969911at2"/>
<evidence type="ECO:0000259" key="2">
    <source>
        <dbReference type="Pfam" id="PF06259"/>
    </source>
</evidence>
<keyword evidence="4" id="KW-1185">Reference proteome</keyword>
<feature type="domain" description="DUF1023" evidence="2">
    <location>
        <begin position="324"/>
        <end position="474"/>
    </location>
</feature>
<proteinExistence type="predicted"/>
<name>A0A1X0C0N2_MYCCF</name>
<dbReference type="RefSeq" id="WP_083000453.1">
    <property type="nucleotide sequence ID" value="NZ_AP022591.1"/>
</dbReference>
<organism evidence="3 4">
    <name type="scientific">Mycolicibacterium celeriflavum</name>
    <name type="common">Mycobacterium celeriflavum</name>
    <dbReference type="NCBI Taxonomy" id="1249101"/>
    <lineage>
        <taxon>Bacteria</taxon>
        <taxon>Bacillati</taxon>
        <taxon>Actinomycetota</taxon>
        <taxon>Actinomycetes</taxon>
        <taxon>Mycobacteriales</taxon>
        <taxon>Mycobacteriaceae</taxon>
        <taxon>Mycolicibacterium</taxon>
    </lineage>
</organism>
<reference evidence="3 4" key="1">
    <citation type="journal article" date="2019" name="Emerg. Microbes Infect.">
        <title>Comprehensive subspecies identification of 175 nontuberculous mycobacteria species based on 7547 genomic profiles.</title>
        <authorList>
            <person name="Matsumoto Y."/>
            <person name="Kinjo T."/>
            <person name="Motooka D."/>
            <person name="Nabeya D."/>
            <person name="Jung N."/>
            <person name="Uechi K."/>
            <person name="Horii T."/>
            <person name="Iida T."/>
            <person name="Fujita J."/>
            <person name="Nakamura S."/>
        </authorList>
    </citation>
    <scope>NUCLEOTIDE SEQUENCE [LARGE SCALE GENOMIC DNA]</scope>
    <source>
        <strain evidence="3 4">JCM 18439</strain>
    </source>
</reference>
<evidence type="ECO:0000313" key="4">
    <source>
        <dbReference type="Proteomes" id="UP000466431"/>
    </source>
</evidence>
<sequence length="609" mass="64755">MLLSDIDTWNVGALRSIAFELGGELTTVEGVASDLELISRLPGWESPAADAARGKINETTRGVLDDAAVIGAVQQLASETAAAVEKLHTELEALRADVAAQGGLLTLSDNGDVTINAPPDMRDELRPIADNIEARAKALIHQAEDVDADCAEVFGHLEDGDITSKGATDFAGAQQMGRDQSGLSAPYPPEGEGTMPEDVTAWWNALSKEEQDKLKAEHPDWIANRDGVPTPVRSDLNKSTLDRELADAQRAVDELPTLQEYLGGTGAGPGSAIKRSEYNRMVAERHDRLNDARAMRAAMSVDGKTESAYDPNKYLMLLEFPEDREARAAIAVGNPDTAEHVSVTTPGVDTRPTSLPGMVNEATALRNETINQLEFAKRPGEEVSTIAWLGYEPPGKDISVLEAGFENRANEAAPDLADFYRGITATNEHGSDVHLSALGHSYGSLTTAQALYELGQTGVVDDAAFYGSPGLGHTDEVGSITGAHGVPLELMRPIADESDMFLPDGHAYVMSAPGDWISGDPKLGPIPMPSAGDLGQFGPNPTTLPLEQLSSEAARSPTDNVSRLGAQSHADYPRSDDNGVLRTTGYNLAIITGGLADVPLENGDERLVR</sequence>
<accession>A0A1X0C0N2</accession>
<dbReference type="GO" id="GO:0016787">
    <property type="term" value="F:hydrolase activity"/>
    <property type="evidence" value="ECO:0007669"/>
    <property type="project" value="UniProtKB-KW"/>
</dbReference>
<feature type="region of interest" description="Disordered" evidence="1">
    <location>
        <begin position="550"/>
        <end position="578"/>
    </location>
</feature>
<feature type="compositionally biased region" description="Polar residues" evidence="1">
    <location>
        <begin position="550"/>
        <end position="561"/>
    </location>
</feature>
<dbReference type="AlphaFoldDB" id="A0A1X0C0N2"/>